<dbReference type="AlphaFoldDB" id="A0A915PZC1"/>
<accession>A0A915PZC1</accession>
<dbReference type="Pfam" id="PF01769">
    <property type="entry name" value="MgtE"/>
    <property type="match status" value="2"/>
</dbReference>
<keyword evidence="4 9" id="KW-0812">Transmembrane</keyword>
<evidence type="ECO:0000256" key="2">
    <source>
        <dbReference type="ARBA" id="ARBA00009749"/>
    </source>
</evidence>
<dbReference type="Gene3D" id="1.10.357.20">
    <property type="entry name" value="SLC41 divalent cation transporters, integral membrane domain"/>
    <property type="match status" value="2"/>
</dbReference>
<feature type="transmembrane region" description="Helical" evidence="9">
    <location>
        <begin position="529"/>
        <end position="551"/>
    </location>
</feature>
<evidence type="ECO:0000256" key="8">
    <source>
        <dbReference type="ARBA" id="ARBA00023136"/>
    </source>
</evidence>
<feature type="transmembrane region" description="Helical" evidence="9">
    <location>
        <begin position="268"/>
        <end position="294"/>
    </location>
</feature>
<feature type="transmembrane region" description="Helical" evidence="9">
    <location>
        <begin position="460"/>
        <end position="480"/>
    </location>
</feature>
<dbReference type="Proteomes" id="UP000887581">
    <property type="component" value="Unplaced"/>
</dbReference>
<organism evidence="11 12">
    <name type="scientific">Setaria digitata</name>
    <dbReference type="NCBI Taxonomy" id="48799"/>
    <lineage>
        <taxon>Eukaryota</taxon>
        <taxon>Metazoa</taxon>
        <taxon>Ecdysozoa</taxon>
        <taxon>Nematoda</taxon>
        <taxon>Chromadorea</taxon>
        <taxon>Rhabditida</taxon>
        <taxon>Spirurina</taxon>
        <taxon>Spiruromorpha</taxon>
        <taxon>Filarioidea</taxon>
        <taxon>Setariidae</taxon>
        <taxon>Setaria</taxon>
    </lineage>
</organism>
<feature type="domain" description="SLC41A/MgtE integral membrane" evidence="10">
    <location>
        <begin position="191"/>
        <end position="324"/>
    </location>
</feature>
<dbReference type="InterPro" id="IPR036739">
    <property type="entry name" value="SLC41_membr_dom_sf"/>
</dbReference>
<evidence type="ECO:0000256" key="7">
    <source>
        <dbReference type="ARBA" id="ARBA00023065"/>
    </source>
</evidence>
<keyword evidence="6 9" id="KW-1133">Transmembrane helix</keyword>
<dbReference type="PANTHER" id="PTHR16228">
    <property type="entry name" value="DIVALENT CATION TRANSPORTER SOLUTE CARRIER FAMILY 41"/>
    <property type="match status" value="1"/>
</dbReference>
<dbReference type="PANTHER" id="PTHR16228:SF7">
    <property type="entry name" value="SLC41A_MGTE INTEGRAL MEMBRANE DOMAIN-CONTAINING PROTEIN"/>
    <property type="match status" value="1"/>
</dbReference>
<keyword evidence="11" id="KW-1185">Reference proteome</keyword>
<comment type="similarity">
    <text evidence="2">Belongs to the SLC41A transporter family.</text>
</comment>
<dbReference type="SUPFAM" id="SSF161093">
    <property type="entry name" value="MgtE membrane domain-like"/>
    <property type="match status" value="2"/>
</dbReference>
<reference evidence="12" key="1">
    <citation type="submission" date="2022-11" db="UniProtKB">
        <authorList>
            <consortium name="WormBaseParasite"/>
        </authorList>
    </citation>
    <scope>IDENTIFICATION</scope>
</reference>
<dbReference type="GO" id="GO:0005886">
    <property type="term" value="C:plasma membrane"/>
    <property type="evidence" value="ECO:0007669"/>
    <property type="project" value="TreeGrafter"/>
</dbReference>
<dbReference type="InterPro" id="IPR006667">
    <property type="entry name" value="SLC41_membr_dom"/>
</dbReference>
<evidence type="ECO:0000313" key="12">
    <source>
        <dbReference type="WBParaSite" id="sdigi.contig63.g3349.t1"/>
    </source>
</evidence>
<proteinExistence type="inferred from homology"/>
<feature type="transmembrane region" description="Helical" evidence="9">
    <location>
        <begin position="226"/>
        <end position="256"/>
    </location>
</feature>
<evidence type="ECO:0000256" key="5">
    <source>
        <dbReference type="ARBA" id="ARBA00022842"/>
    </source>
</evidence>
<feature type="transmembrane region" description="Helical" evidence="9">
    <location>
        <begin position="492"/>
        <end position="517"/>
    </location>
</feature>
<evidence type="ECO:0000259" key="10">
    <source>
        <dbReference type="Pfam" id="PF01769"/>
    </source>
</evidence>
<evidence type="ECO:0000256" key="6">
    <source>
        <dbReference type="ARBA" id="ARBA00022989"/>
    </source>
</evidence>
<dbReference type="FunFam" id="1.10.357.20:FF:000001">
    <property type="entry name" value="Solute carrier family 41 member 2"/>
    <property type="match status" value="1"/>
</dbReference>
<dbReference type="GO" id="GO:0008324">
    <property type="term" value="F:monoatomic cation transmembrane transporter activity"/>
    <property type="evidence" value="ECO:0007669"/>
    <property type="project" value="InterPro"/>
</dbReference>
<evidence type="ECO:0000313" key="11">
    <source>
        <dbReference type="Proteomes" id="UP000887581"/>
    </source>
</evidence>
<keyword evidence="5" id="KW-0460">Magnesium</keyword>
<feature type="transmembrane region" description="Helical" evidence="9">
    <location>
        <begin position="337"/>
        <end position="355"/>
    </location>
</feature>
<keyword evidence="8 9" id="KW-0472">Membrane</keyword>
<evidence type="ECO:0000256" key="1">
    <source>
        <dbReference type="ARBA" id="ARBA00004141"/>
    </source>
</evidence>
<protein>
    <submittedName>
        <fullName evidence="12">SLC41A/MgtE integral membrane domain-containing protein</fullName>
    </submittedName>
</protein>
<keyword evidence="3" id="KW-0813">Transport</keyword>
<keyword evidence="7" id="KW-0406">Ion transport</keyword>
<evidence type="ECO:0000256" key="4">
    <source>
        <dbReference type="ARBA" id="ARBA00022692"/>
    </source>
</evidence>
<feature type="domain" description="SLC41A/MgtE integral membrane" evidence="10">
    <location>
        <begin position="403"/>
        <end position="547"/>
    </location>
</feature>
<dbReference type="WBParaSite" id="sdigi.contig63.g3349.t1">
    <property type="protein sequence ID" value="sdigi.contig63.g3349.t1"/>
    <property type="gene ID" value="sdigi.contig63.g3349"/>
</dbReference>
<evidence type="ECO:0000256" key="3">
    <source>
        <dbReference type="ARBA" id="ARBA00022448"/>
    </source>
</evidence>
<feature type="transmembrane region" description="Helical" evidence="9">
    <location>
        <begin position="150"/>
        <end position="175"/>
    </location>
</feature>
<name>A0A915PZC1_9BILA</name>
<evidence type="ECO:0000256" key="9">
    <source>
        <dbReference type="SAM" id="Phobius"/>
    </source>
</evidence>
<feature type="transmembrane region" description="Helical" evidence="9">
    <location>
        <begin position="371"/>
        <end position="389"/>
    </location>
</feature>
<sequence>MDGTSGNYDEHELLSQASQVKRRRFRSENKEMDITNVGGVSKLFLCGGKIELDGLGMKFELNDVATQSFDGPSCYENDLTESELGSDVEVDSIPILKEMGKLLNLKAAKDEANPDFSSGESIQAASDEDFSFAHTNVLDSSMSTESSCSLFLQILFPFIPAGLGMVFAGFVLDIVQHWNLFIEVPETFILVPALLGLKGNLEMTFASRLSTLANMGRMDSSESLRMVIFANLALIQVQAIVVAFLASGFAIILAWIPKGQIDWSHAALLCASSLTTASLASFILSTVMISVVLISRNFLINPDNVATPIAASLGDLTTLGTLSLLGSVFLQAHLDETWLNVGVIVTFMMVAPFWAHVARKDEGTTDVLENGWLPIILSMLISSAGGFILESAIKRFPKIAVFQPVINGVGGNLAAIQASRLATFYHQSFSFGCLKRNLASHLSFKRAFFSNDTDTHSARVLLLFVVPCHIFFNWVIQILHKSSSLPSGLLFTSIYICAALVQVLLLLYVCQLLVAFLWSLQVDPDYAAIPYLTALGDLLGTFLLFLIFASLSSLSKD</sequence>
<comment type="subcellular location">
    <subcellularLocation>
        <location evidence="1">Membrane</location>
        <topology evidence="1">Multi-pass membrane protein</topology>
    </subcellularLocation>
</comment>
<feature type="transmembrane region" description="Helical" evidence="9">
    <location>
        <begin position="306"/>
        <end position="330"/>
    </location>
</feature>
<dbReference type="InterPro" id="IPR045349">
    <property type="entry name" value="SLC41A1-3"/>
</dbReference>